<name>A0ABY3S8N1_9ENTR</name>
<reference evidence="1 2" key="1">
    <citation type="journal article" date="2022" name="Int. J. Syst. Evol. Microbiol.">
        <title>Pseudocitrobacter corydidari sp. nov., isolated from the Asian emerald cockroach Corydidarum magnifica.</title>
        <authorList>
            <person name="Guzman J."/>
            <person name="Poehlein A."/>
            <person name="Glaeser S.P."/>
            <person name="Schwengers O."/>
            <person name="Blom J."/>
            <person name="Hollensteiner J."/>
            <person name="Kampfer P."/>
            <person name="Vilcinskas A."/>
        </authorList>
    </citation>
    <scope>NUCLEOTIDE SEQUENCE [LARGE SCALE GENOMIC DNA]</scope>
    <source>
        <strain evidence="1">G163CM</strain>
    </source>
</reference>
<evidence type="ECO:0008006" key="3">
    <source>
        <dbReference type="Google" id="ProtNLM"/>
    </source>
</evidence>
<dbReference type="InterPro" id="IPR027417">
    <property type="entry name" value="P-loop_NTPase"/>
</dbReference>
<organism evidence="1 2">
    <name type="scientific">Pseudocitrobacter corydidari</name>
    <dbReference type="NCBI Taxonomy" id="2891570"/>
    <lineage>
        <taxon>Bacteria</taxon>
        <taxon>Pseudomonadati</taxon>
        <taxon>Pseudomonadota</taxon>
        <taxon>Gammaproteobacteria</taxon>
        <taxon>Enterobacterales</taxon>
        <taxon>Enterobacteriaceae</taxon>
        <taxon>Pseudocitrobacter</taxon>
    </lineage>
</organism>
<dbReference type="SUPFAM" id="SSF52540">
    <property type="entry name" value="P-loop containing nucleoside triphosphate hydrolases"/>
    <property type="match status" value="1"/>
</dbReference>
<dbReference type="Proteomes" id="UP001199659">
    <property type="component" value="Chromosome"/>
</dbReference>
<gene>
    <name evidence="1" type="ORF">G163CM_31910</name>
</gene>
<proteinExistence type="predicted"/>
<keyword evidence="2" id="KW-1185">Reference proteome</keyword>
<protein>
    <recommendedName>
        <fullName evidence="3">Thymidylate kinase</fullName>
    </recommendedName>
</protein>
<sequence length="251" mass="28105">MPVIYNHFFNNGFSMGQYNIRKVNPPFVRVIAIVGCDGSGKSTLAMALLEKLAPKMPTQLLYLGQSSGRIGEWISQLPIIGAPFGRYLRAKAAKVHYFPSQPPGNVSALVIFLLSCWRAWKFRKMLRQSEQGYLLITDRYPQGEVPGFRFDGPQLAKTEGGNGWVCMLRKKELNLYHWMASYIPVLLIRLAIDEQTAFSRKPDHSLAALHEKTSVIPTLNFNGAPILELDGRQPADEILAESLRSIQSALS</sequence>
<dbReference type="Gene3D" id="3.40.50.300">
    <property type="entry name" value="P-loop containing nucleotide triphosphate hydrolases"/>
    <property type="match status" value="1"/>
</dbReference>
<evidence type="ECO:0000313" key="2">
    <source>
        <dbReference type="Proteomes" id="UP001199659"/>
    </source>
</evidence>
<evidence type="ECO:0000313" key="1">
    <source>
        <dbReference type="EMBL" id="UGS42454.1"/>
    </source>
</evidence>
<accession>A0ABY3S8N1</accession>
<dbReference type="EMBL" id="CP087880">
    <property type="protein sequence ID" value="UGS42454.1"/>
    <property type="molecule type" value="Genomic_DNA"/>
</dbReference>